<protein>
    <recommendedName>
        <fullName evidence="3">Lipoprotein</fullName>
    </recommendedName>
</protein>
<comment type="caution">
    <text evidence="1">The sequence shown here is derived from an EMBL/GenBank/DDBJ whole genome shotgun (WGS) entry which is preliminary data.</text>
</comment>
<organism evidence="1 2">
    <name type="scientific">Candidatus Falkowbacteria bacterium CG10_big_fil_rev_8_21_14_0_10_39_11</name>
    <dbReference type="NCBI Taxonomy" id="1974565"/>
    <lineage>
        <taxon>Bacteria</taxon>
        <taxon>Candidatus Falkowiibacteriota</taxon>
    </lineage>
</organism>
<evidence type="ECO:0000313" key="2">
    <source>
        <dbReference type="Proteomes" id="UP000229901"/>
    </source>
</evidence>
<reference evidence="2" key="1">
    <citation type="submission" date="2017-09" db="EMBL/GenBank/DDBJ databases">
        <title>Depth-based differentiation of microbial function through sediment-hosted aquifers and enrichment of novel symbionts in the deep terrestrial subsurface.</title>
        <authorList>
            <person name="Probst A.J."/>
            <person name="Ladd B."/>
            <person name="Jarett J.K."/>
            <person name="Geller-Mcgrath D.E."/>
            <person name="Sieber C.M.K."/>
            <person name="Emerson J.B."/>
            <person name="Anantharaman K."/>
            <person name="Thomas B.C."/>
            <person name="Malmstrom R."/>
            <person name="Stieglmeier M."/>
            <person name="Klingl A."/>
            <person name="Woyke T."/>
            <person name="Ryan C.M."/>
            <person name="Banfield J.F."/>
        </authorList>
    </citation>
    <scope>NUCLEOTIDE SEQUENCE [LARGE SCALE GENOMIC DNA]</scope>
</reference>
<evidence type="ECO:0000313" key="1">
    <source>
        <dbReference type="EMBL" id="PIR94204.1"/>
    </source>
</evidence>
<gene>
    <name evidence="1" type="ORF">COT97_02640</name>
</gene>
<dbReference type="EMBL" id="PFAP01000014">
    <property type="protein sequence ID" value="PIR94204.1"/>
    <property type="molecule type" value="Genomic_DNA"/>
</dbReference>
<name>A0A2H0V520_9BACT</name>
<dbReference type="PROSITE" id="PS51257">
    <property type="entry name" value="PROKAR_LIPOPROTEIN"/>
    <property type="match status" value="1"/>
</dbReference>
<accession>A0A2H0V520</accession>
<dbReference type="Proteomes" id="UP000229901">
    <property type="component" value="Unassembled WGS sequence"/>
</dbReference>
<sequence>MKFTTIIILLLSTLLLSGCVYKKNDNPITTEPTDNTLTFTHQTVRIEKDENNFDQVYILNTDTNNKTILAKPEVLQHRPIFGLTKTSDHIFSYFISATPHYGHRFDYDLNTNQAKMQAVGDECYFLSNSPNNFPEELKTKAEQKCTDNPEFDTLENHTKNLSFE</sequence>
<proteinExistence type="predicted"/>
<dbReference type="AlphaFoldDB" id="A0A2H0V520"/>
<evidence type="ECO:0008006" key="3">
    <source>
        <dbReference type="Google" id="ProtNLM"/>
    </source>
</evidence>